<dbReference type="RefSeq" id="XP_001427061.1">
    <property type="nucleotide sequence ID" value="XM_001427024.1"/>
</dbReference>
<dbReference type="Proteomes" id="UP000000600">
    <property type="component" value="Unassembled WGS sequence"/>
</dbReference>
<dbReference type="AlphaFoldDB" id="A0BM96"/>
<dbReference type="OrthoDB" id="10353529at2759"/>
<gene>
    <name evidence="1" type="ORF">GSPATT00030299001</name>
</gene>
<dbReference type="EMBL" id="CT868004">
    <property type="protein sequence ID" value="CAK59663.1"/>
    <property type="molecule type" value="Genomic_DNA"/>
</dbReference>
<protein>
    <submittedName>
        <fullName evidence="1">Uncharacterized protein</fullName>
    </submittedName>
</protein>
<sequence length="90" mass="10304">MGNSVVKPSRSLLGTIHINSIENQIVILNSENIDSDKLTMSPTEYFTNQSQRFSSNNTGVYTRRNQKRRHGIIVAKTSQIDDEMEIQDEY</sequence>
<dbReference type="HOGENOM" id="CLU_2445514_0_0_1"/>
<name>A0BM96_PARTE</name>
<evidence type="ECO:0000313" key="1">
    <source>
        <dbReference type="EMBL" id="CAK59663.1"/>
    </source>
</evidence>
<reference evidence="1 2" key="1">
    <citation type="journal article" date="2006" name="Nature">
        <title>Global trends of whole-genome duplications revealed by the ciliate Paramecium tetraurelia.</title>
        <authorList>
            <consortium name="Genoscope"/>
            <person name="Aury J.-M."/>
            <person name="Jaillon O."/>
            <person name="Duret L."/>
            <person name="Noel B."/>
            <person name="Jubin C."/>
            <person name="Porcel B.M."/>
            <person name="Segurens B."/>
            <person name="Daubin V."/>
            <person name="Anthouard V."/>
            <person name="Aiach N."/>
            <person name="Arnaiz O."/>
            <person name="Billaut A."/>
            <person name="Beisson J."/>
            <person name="Blanc I."/>
            <person name="Bouhouche K."/>
            <person name="Camara F."/>
            <person name="Duharcourt S."/>
            <person name="Guigo R."/>
            <person name="Gogendeau D."/>
            <person name="Katinka M."/>
            <person name="Keller A.-M."/>
            <person name="Kissmehl R."/>
            <person name="Klotz C."/>
            <person name="Koll F."/>
            <person name="Le Moue A."/>
            <person name="Lepere C."/>
            <person name="Malinsky S."/>
            <person name="Nowacki M."/>
            <person name="Nowak J.K."/>
            <person name="Plattner H."/>
            <person name="Poulain J."/>
            <person name="Ruiz F."/>
            <person name="Serrano V."/>
            <person name="Zagulski M."/>
            <person name="Dessen P."/>
            <person name="Betermier M."/>
            <person name="Weissenbach J."/>
            <person name="Scarpelli C."/>
            <person name="Schachter V."/>
            <person name="Sperling L."/>
            <person name="Meyer E."/>
            <person name="Cohen J."/>
            <person name="Wincker P."/>
        </authorList>
    </citation>
    <scope>NUCLEOTIDE SEQUENCE [LARGE SCALE GENOMIC DNA]</scope>
    <source>
        <strain evidence="1 2">Stock d4-2</strain>
    </source>
</reference>
<organism evidence="1 2">
    <name type="scientific">Paramecium tetraurelia</name>
    <dbReference type="NCBI Taxonomy" id="5888"/>
    <lineage>
        <taxon>Eukaryota</taxon>
        <taxon>Sar</taxon>
        <taxon>Alveolata</taxon>
        <taxon>Ciliophora</taxon>
        <taxon>Intramacronucleata</taxon>
        <taxon>Oligohymenophorea</taxon>
        <taxon>Peniculida</taxon>
        <taxon>Parameciidae</taxon>
        <taxon>Paramecium</taxon>
    </lineage>
</organism>
<proteinExistence type="predicted"/>
<evidence type="ECO:0000313" key="2">
    <source>
        <dbReference type="Proteomes" id="UP000000600"/>
    </source>
</evidence>
<keyword evidence="2" id="KW-1185">Reference proteome</keyword>
<dbReference type="KEGG" id="ptm:GSPATT00030299001"/>
<dbReference type="OMA" id="MEIQDEY"/>
<dbReference type="GeneID" id="5012845"/>
<accession>A0BM96</accession>
<dbReference type="InParanoid" id="A0BM96"/>